<name>A0ACC5QWL2_9HYPH</name>
<comment type="caution">
    <text evidence="1">The sequence shown here is derived from an EMBL/GenBank/DDBJ whole genome shotgun (WGS) entry which is preliminary data.</text>
</comment>
<evidence type="ECO:0000313" key="1">
    <source>
        <dbReference type="EMBL" id="MBK1864751.1"/>
    </source>
</evidence>
<keyword evidence="2" id="KW-1185">Reference proteome</keyword>
<dbReference type="EMBL" id="JAENHL010000003">
    <property type="protein sequence ID" value="MBK1864751.1"/>
    <property type="molecule type" value="Genomic_DNA"/>
</dbReference>
<protein>
    <submittedName>
        <fullName evidence="1">Uncharacterized protein</fullName>
    </submittedName>
</protein>
<organism evidence="1 2">
    <name type="scientific">Taklimakanibacter albus</name>
    <dbReference type="NCBI Taxonomy" id="2800327"/>
    <lineage>
        <taxon>Bacteria</taxon>
        <taxon>Pseudomonadati</taxon>
        <taxon>Pseudomonadota</taxon>
        <taxon>Alphaproteobacteria</taxon>
        <taxon>Hyphomicrobiales</taxon>
        <taxon>Aestuariivirgaceae</taxon>
        <taxon>Taklimakanibacter</taxon>
    </lineage>
</organism>
<reference evidence="1" key="1">
    <citation type="submission" date="2021-01" db="EMBL/GenBank/DDBJ databases">
        <authorList>
            <person name="Sun Q."/>
        </authorList>
    </citation>
    <scope>NUCLEOTIDE SEQUENCE</scope>
    <source>
        <strain evidence="1">YIM B02566</strain>
    </source>
</reference>
<accession>A0ACC5QWL2</accession>
<dbReference type="Proteomes" id="UP000616151">
    <property type="component" value="Unassembled WGS sequence"/>
</dbReference>
<sequence>MGEGMLKHLGSTIAIVLGLIMIAAIAAQPQSSLPIAGAVTLFGALAYRSCKRRGLGEVPSTALRKGLETAALVAAVLVILLQADLKRRLILDPVPNILPILWALVAYAIALFRKYPASLAKG</sequence>
<proteinExistence type="predicted"/>
<evidence type="ECO:0000313" key="2">
    <source>
        <dbReference type="Proteomes" id="UP000616151"/>
    </source>
</evidence>
<gene>
    <name evidence="1" type="ORF">JHL16_00170</name>
</gene>